<dbReference type="InterPro" id="IPR051592">
    <property type="entry name" value="HERV-K_Pro_peptidase_A2"/>
</dbReference>
<protein>
    <recommendedName>
        <fullName evidence="5">dUTPase-like domain-containing protein</fullName>
    </recommendedName>
</protein>
<name>A0A8C3KKL8_9CHAR</name>
<dbReference type="GO" id="GO:0006226">
    <property type="term" value="P:dUMP biosynthetic process"/>
    <property type="evidence" value="ECO:0007669"/>
    <property type="project" value="UniProtKB-UniPathway"/>
</dbReference>
<reference evidence="6" key="2">
    <citation type="submission" date="2025-09" db="UniProtKB">
        <authorList>
            <consortium name="Ensembl"/>
        </authorList>
    </citation>
    <scope>IDENTIFICATION</scope>
</reference>
<dbReference type="Proteomes" id="UP000694419">
    <property type="component" value="Unplaced"/>
</dbReference>
<dbReference type="Ensembl" id="ENSCPGT00000027561.1">
    <property type="protein sequence ID" value="ENSCPGP00000025223.1"/>
    <property type="gene ID" value="ENSCPGG00000017383.1"/>
</dbReference>
<evidence type="ECO:0000259" key="5">
    <source>
        <dbReference type="Pfam" id="PF00692"/>
    </source>
</evidence>
<keyword evidence="3" id="KW-0378">Hydrolase</keyword>
<feature type="region of interest" description="Disordered" evidence="4">
    <location>
        <begin position="1"/>
        <end position="35"/>
    </location>
</feature>
<sequence length="152" mass="15730">MQSQQGPRADAAISTTAEEWTSNAGITPRHATPPLPGITRFDMATAATTNVNDTSVHLIPTGLQGPLPFNGHALLLGRSSTTKMGLCVLPGIIDSDYRGEIKIMVWTPNPPCTIAAGERIAQLISLPSLSPLTGDTAASAPIRRAGGFGSTG</sequence>
<dbReference type="AlphaFoldDB" id="A0A8C3KKL8"/>
<dbReference type="GO" id="GO:0004190">
    <property type="term" value="F:aspartic-type endopeptidase activity"/>
    <property type="evidence" value="ECO:0007669"/>
    <property type="project" value="UniProtKB-KW"/>
</dbReference>
<evidence type="ECO:0000313" key="6">
    <source>
        <dbReference type="Ensembl" id="ENSCPGP00000025223.1"/>
    </source>
</evidence>
<evidence type="ECO:0000256" key="1">
    <source>
        <dbReference type="ARBA" id="ARBA00022670"/>
    </source>
</evidence>
<proteinExistence type="predicted"/>
<keyword evidence="7" id="KW-1185">Reference proteome</keyword>
<dbReference type="Pfam" id="PF00692">
    <property type="entry name" value="dUTPase"/>
    <property type="match status" value="1"/>
</dbReference>
<dbReference type="PANTHER" id="PTHR19422">
    <property type="entry name" value="GAG RETROVIRAL POLYPROTEIN"/>
    <property type="match status" value="1"/>
</dbReference>
<feature type="compositionally biased region" description="Polar residues" evidence="4">
    <location>
        <begin position="13"/>
        <end position="25"/>
    </location>
</feature>
<dbReference type="PANTHER" id="PTHR19422:SF123">
    <property type="entry name" value="RT1 CLASS I, LOCUS CE15"/>
    <property type="match status" value="1"/>
</dbReference>
<keyword evidence="2" id="KW-0064">Aspartyl protease</keyword>
<feature type="domain" description="dUTPase-like" evidence="5">
    <location>
        <begin position="39"/>
        <end position="152"/>
    </location>
</feature>
<dbReference type="CDD" id="cd07557">
    <property type="entry name" value="trimeric_dUTPase"/>
    <property type="match status" value="1"/>
</dbReference>
<reference evidence="6" key="1">
    <citation type="submission" date="2025-08" db="UniProtKB">
        <authorList>
            <consortium name="Ensembl"/>
        </authorList>
    </citation>
    <scope>IDENTIFICATION</scope>
</reference>
<keyword evidence="1" id="KW-0645">Protease</keyword>
<dbReference type="SUPFAM" id="SSF51283">
    <property type="entry name" value="dUTPase-like"/>
    <property type="match status" value="1"/>
</dbReference>
<dbReference type="InterPro" id="IPR036157">
    <property type="entry name" value="dUTPase-like_sf"/>
</dbReference>
<dbReference type="InterPro" id="IPR033704">
    <property type="entry name" value="dUTPase_trimeric"/>
</dbReference>
<evidence type="ECO:0000256" key="2">
    <source>
        <dbReference type="ARBA" id="ARBA00022750"/>
    </source>
</evidence>
<dbReference type="UniPathway" id="UPA00610">
    <property type="reaction ID" value="UER00666"/>
</dbReference>
<evidence type="ECO:0000313" key="7">
    <source>
        <dbReference type="Proteomes" id="UP000694419"/>
    </source>
</evidence>
<evidence type="ECO:0000256" key="4">
    <source>
        <dbReference type="SAM" id="MobiDB-lite"/>
    </source>
</evidence>
<accession>A0A8C3KKL8</accession>
<organism evidence="6 7">
    <name type="scientific">Calidris pygmaea</name>
    <name type="common">Spoon-billed sandpiper</name>
    <dbReference type="NCBI Taxonomy" id="425635"/>
    <lineage>
        <taxon>Eukaryota</taxon>
        <taxon>Metazoa</taxon>
        <taxon>Chordata</taxon>
        <taxon>Craniata</taxon>
        <taxon>Vertebrata</taxon>
        <taxon>Euteleostomi</taxon>
        <taxon>Archelosauria</taxon>
        <taxon>Archosauria</taxon>
        <taxon>Dinosauria</taxon>
        <taxon>Saurischia</taxon>
        <taxon>Theropoda</taxon>
        <taxon>Coelurosauria</taxon>
        <taxon>Aves</taxon>
        <taxon>Neognathae</taxon>
        <taxon>Neoaves</taxon>
        <taxon>Charadriiformes</taxon>
        <taxon>Scolopacidae</taxon>
        <taxon>Calidris</taxon>
    </lineage>
</organism>
<dbReference type="Gene3D" id="2.70.40.10">
    <property type="match status" value="1"/>
</dbReference>
<dbReference type="GO" id="GO:0006508">
    <property type="term" value="P:proteolysis"/>
    <property type="evidence" value="ECO:0007669"/>
    <property type="project" value="UniProtKB-KW"/>
</dbReference>
<dbReference type="InterPro" id="IPR029054">
    <property type="entry name" value="dUTPase-like"/>
</dbReference>
<evidence type="ECO:0000256" key="3">
    <source>
        <dbReference type="ARBA" id="ARBA00022801"/>
    </source>
</evidence>